<dbReference type="EMBL" id="JXJN01002007">
    <property type="status" value="NOT_ANNOTATED_CDS"/>
    <property type="molecule type" value="Genomic_DNA"/>
</dbReference>
<organism evidence="1 2">
    <name type="scientific">Glossina palpalis gambiensis</name>
    <dbReference type="NCBI Taxonomy" id="67801"/>
    <lineage>
        <taxon>Eukaryota</taxon>
        <taxon>Metazoa</taxon>
        <taxon>Ecdysozoa</taxon>
        <taxon>Arthropoda</taxon>
        <taxon>Hexapoda</taxon>
        <taxon>Insecta</taxon>
        <taxon>Pterygota</taxon>
        <taxon>Neoptera</taxon>
        <taxon>Endopterygota</taxon>
        <taxon>Diptera</taxon>
        <taxon>Brachycera</taxon>
        <taxon>Muscomorpha</taxon>
        <taxon>Hippoboscoidea</taxon>
        <taxon>Glossinidae</taxon>
        <taxon>Glossina</taxon>
    </lineage>
</organism>
<sequence length="290" mass="29537">MTVAATVVVIEDADPLVVALFPPATKLAKAAAAAAEVAELVAVAVIDTAVDGLITLIADESINGAGDREVVEDVADEKPDDVEAPEGEAIQAVVAARVVAVDKEDPAIDMVDVGVKPTVVLILLVWGGGGGGVGSARSASISGWGCGNKVGGLSTITAFVHTSKSHGPAKMNFFMGGCWCPCACICISSEGRRVLLVDAVIKLAFTLVLEAVNCSQALCPAVTMLTPAATLPLLLPALFCGIVICPIIGVTVPVEAITDCGIRLGVNDDACCDGKPCRLCILLAAIKEMY</sequence>
<reference evidence="2" key="1">
    <citation type="submission" date="2015-01" db="EMBL/GenBank/DDBJ databases">
        <authorList>
            <person name="Aksoy S."/>
            <person name="Warren W."/>
            <person name="Wilson R.K."/>
        </authorList>
    </citation>
    <scope>NUCLEOTIDE SEQUENCE [LARGE SCALE GENOMIC DNA]</scope>
    <source>
        <strain evidence="2">IAEA</strain>
    </source>
</reference>
<accession>A0A1B0AQQ7</accession>
<evidence type="ECO:0000313" key="2">
    <source>
        <dbReference type="Proteomes" id="UP000092460"/>
    </source>
</evidence>
<dbReference type="VEuPathDB" id="VectorBase:GPPI005149"/>
<dbReference type="Proteomes" id="UP000092460">
    <property type="component" value="Unassembled WGS sequence"/>
</dbReference>
<reference evidence="1" key="2">
    <citation type="submission" date="2020-05" db="UniProtKB">
        <authorList>
            <consortium name="EnsemblMetazoa"/>
        </authorList>
    </citation>
    <scope>IDENTIFICATION</scope>
    <source>
        <strain evidence="1">IAEA</strain>
    </source>
</reference>
<evidence type="ECO:0000313" key="1">
    <source>
        <dbReference type="EnsemblMetazoa" id="GPPI005149-PA"/>
    </source>
</evidence>
<dbReference type="AlphaFoldDB" id="A0A1B0AQQ7"/>
<dbReference type="EnsemblMetazoa" id="GPPI005149-RA">
    <property type="protein sequence ID" value="GPPI005149-PA"/>
    <property type="gene ID" value="GPPI005149"/>
</dbReference>
<proteinExistence type="predicted"/>
<protein>
    <submittedName>
        <fullName evidence="1">Uncharacterized protein</fullName>
    </submittedName>
</protein>
<name>A0A1B0AQQ7_9MUSC</name>
<keyword evidence="2" id="KW-1185">Reference proteome</keyword>